<dbReference type="Proteomes" id="UP000193431">
    <property type="component" value="Chromosome"/>
</dbReference>
<proteinExistence type="predicted"/>
<name>A0A1W6MMR8_9FLAO</name>
<gene>
    <name evidence="1" type="ORF">BST97_13325</name>
</gene>
<organism evidence="1 2">
    <name type="scientific">Nonlabens spongiae</name>
    <dbReference type="NCBI Taxonomy" id="331648"/>
    <lineage>
        <taxon>Bacteria</taxon>
        <taxon>Pseudomonadati</taxon>
        <taxon>Bacteroidota</taxon>
        <taxon>Flavobacteriia</taxon>
        <taxon>Flavobacteriales</taxon>
        <taxon>Flavobacteriaceae</taxon>
        <taxon>Nonlabens</taxon>
    </lineage>
</organism>
<dbReference type="RefSeq" id="WP_085767695.1">
    <property type="nucleotide sequence ID" value="NZ_CP019344.1"/>
</dbReference>
<keyword evidence="2" id="KW-1185">Reference proteome</keyword>
<dbReference type="OrthoDB" id="1450678at2"/>
<dbReference type="STRING" id="331648.BST97_13325"/>
<evidence type="ECO:0000313" key="2">
    <source>
        <dbReference type="Proteomes" id="UP000193431"/>
    </source>
</evidence>
<reference evidence="1 2" key="1">
    <citation type="submission" date="2016-11" db="EMBL/GenBank/DDBJ databases">
        <title>Trade-off between light-utilization and light-protection in marine flavobacteria.</title>
        <authorList>
            <person name="Kumagai Y."/>
        </authorList>
    </citation>
    <scope>NUCLEOTIDE SEQUENCE [LARGE SCALE GENOMIC DNA]</scope>
    <source>
        <strain evidence="1 2">JCM 13191</strain>
    </source>
</reference>
<dbReference type="AlphaFoldDB" id="A0A1W6MMR8"/>
<evidence type="ECO:0000313" key="1">
    <source>
        <dbReference type="EMBL" id="ARN78890.1"/>
    </source>
</evidence>
<dbReference type="EMBL" id="CP019344">
    <property type="protein sequence ID" value="ARN78890.1"/>
    <property type="molecule type" value="Genomic_DNA"/>
</dbReference>
<accession>A0A1W6MMR8</accession>
<sequence>MKFDKEEKTNETKGMLYEAYLNRGLCFDRRKRRASKMELLNLINTENGKGFKFHGSASKQLAELKKRLQESTQLMIKYLDLDSVNEQALHNFLKELESANNSDDIVRLVDEAIYFTQENK</sequence>
<protein>
    <submittedName>
        <fullName evidence="1">Uncharacterized protein</fullName>
    </submittedName>
</protein>